<comment type="caution">
    <text evidence="32">The sequence shown here is derived from an EMBL/GenBank/DDBJ whole genome shotgun (WGS) entry which is preliminary data.</text>
</comment>
<organism evidence="32 33">
    <name type="scientific">Ophiophagus hannah</name>
    <name type="common">King cobra</name>
    <name type="synonym">Naja hannah</name>
    <dbReference type="NCBI Taxonomy" id="8665"/>
    <lineage>
        <taxon>Eukaryota</taxon>
        <taxon>Metazoa</taxon>
        <taxon>Chordata</taxon>
        <taxon>Craniata</taxon>
        <taxon>Vertebrata</taxon>
        <taxon>Euteleostomi</taxon>
        <taxon>Lepidosauria</taxon>
        <taxon>Squamata</taxon>
        <taxon>Bifurcata</taxon>
        <taxon>Unidentata</taxon>
        <taxon>Episquamata</taxon>
        <taxon>Toxicofera</taxon>
        <taxon>Serpentes</taxon>
        <taxon>Colubroidea</taxon>
        <taxon>Elapidae</taxon>
        <taxon>Elapinae</taxon>
        <taxon>Ophiophagus</taxon>
    </lineage>
</organism>
<dbReference type="InterPro" id="IPR022011">
    <property type="entry name" value="IR1-M"/>
</dbReference>
<dbReference type="InterPro" id="IPR029000">
    <property type="entry name" value="Cyclophilin-like_dom_sf"/>
</dbReference>
<feature type="compositionally biased region" description="Basic and acidic residues" evidence="28">
    <location>
        <begin position="2422"/>
        <end position="2436"/>
    </location>
</feature>
<evidence type="ECO:0000256" key="6">
    <source>
        <dbReference type="ARBA" id="ARBA00022499"/>
    </source>
</evidence>
<dbReference type="GO" id="GO:0005737">
    <property type="term" value="C:cytoplasm"/>
    <property type="evidence" value="ECO:0007669"/>
    <property type="project" value="TreeGrafter"/>
</dbReference>
<dbReference type="Pfam" id="PF00638">
    <property type="entry name" value="Ran_BP1"/>
    <property type="match status" value="4"/>
</dbReference>
<dbReference type="InterPro" id="IPR020892">
    <property type="entry name" value="Cyclophilin-type_PPIase_CS"/>
</dbReference>
<dbReference type="Gene3D" id="1.25.40.10">
    <property type="entry name" value="Tetratricopeptide repeat domain"/>
    <property type="match status" value="1"/>
</dbReference>
<feature type="domain" description="RanBD1" evidence="30">
    <location>
        <begin position="1073"/>
        <end position="1209"/>
    </location>
</feature>
<dbReference type="FunFam" id="1.25.40.10:FF:000114">
    <property type="entry name" value="E3 SUMO-protein ligase RanBP2 isoform X1"/>
    <property type="match status" value="1"/>
</dbReference>
<evidence type="ECO:0000259" key="31">
    <source>
        <dbReference type="PROSITE" id="PS50199"/>
    </source>
</evidence>
<evidence type="ECO:0000256" key="17">
    <source>
        <dbReference type="ARBA" id="ARBA00022927"/>
    </source>
</evidence>
<keyword evidence="12" id="KW-0833">Ubl conjugation pathway</keyword>
<dbReference type="SMART" id="SM00160">
    <property type="entry name" value="RanBD"/>
    <property type="match status" value="4"/>
</dbReference>
<dbReference type="GO" id="GO:0008270">
    <property type="term" value="F:zinc ion binding"/>
    <property type="evidence" value="ECO:0007669"/>
    <property type="project" value="UniProtKB-KW"/>
</dbReference>
<feature type="domain" description="PPIase cyclophilin-type" evidence="29">
    <location>
        <begin position="2642"/>
        <end position="2798"/>
    </location>
</feature>
<dbReference type="InterPro" id="IPR001876">
    <property type="entry name" value="Znf_RanBP2"/>
</dbReference>
<evidence type="ECO:0000256" key="19">
    <source>
        <dbReference type="ARBA" id="ARBA00023132"/>
    </source>
</evidence>
<dbReference type="CDD" id="cd01926">
    <property type="entry name" value="cyclophilin_ABH_like"/>
    <property type="match status" value="1"/>
</dbReference>
<protein>
    <recommendedName>
        <fullName evidence="24">E3 SUMO-protein ligase RanBP2</fullName>
    </recommendedName>
    <alternativeName>
        <fullName evidence="25">Ran-binding protein 2</fullName>
    </alternativeName>
</protein>
<evidence type="ECO:0000256" key="24">
    <source>
        <dbReference type="ARBA" id="ARBA00070141"/>
    </source>
</evidence>
<dbReference type="GO" id="GO:0003723">
    <property type="term" value="F:RNA binding"/>
    <property type="evidence" value="ECO:0007669"/>
    <property type="project" value="UniProtKB-KW"/>
</dbReference>
<dbReference type="FunFam" id="2.30.29.30:FF:000018">
    <property type="entry name" value="E3 SUMO-protein ligase RanBP2"/>
    <property type="match status" value="4"/>
</dbReference>
<dbReference type="Gene3D" id="2.30.29.30">
    <property type="entry name" value="Pleckstrin-homology domain (PH domain)/Phosphotyrosine-binding domain (PTB)"/>
    <property type="match status" value="4"/>
</dbReference>
<dbReference type="PROSITE" id="PS01358">
    <property type="entry name" value="ZF_RANBP2_1"/>
    <property type="match status" value="3"/>
</dbReference>
<dbReference type="GO" id="GO:0005096">
    <property type="term" value="F:GTPase activator activity"/>
    <property type="evidence" value="ECO:0007669"/>
    <property type="project" value="TreeGrafter"/>
</dbReference>
<evidence type="ECO:0000256" key="18">
    <source>
        <dbReference type="ARBA" id="ARBA00022990"/>
    </source>
</evidence>
<dbReference type="SUPFAM" id="SSF48452">
    <property type="entry name" value="TPR-like"/>
    <property type="match status" value="1"/>
</dbReference>
<dbReference type="PROSITE" id="PS50199">
    <property type="entry name" value="ZF_RANBP2_2"/>
    <property type="match status" value="3"/>
</dbReference>
<dbReference type="SMART" id="SM00547">
    <property type="entry name" value="ZnF_RBZ"/>
    <property type="match status" value="3"/>
</dbReference>
<dbReference type="Gene3D" id="4.10.1060.10">
    <property type="entry name" value="Zinc finger, RanBP2-type"/>
    <property type="match status" value="2"/>
</dbReference>
<evidence type="ECO:0000256" key="21">
    <source>
        <dbReference type="ARBA" id="ARBA00023157"/>
    </source>
</evidence>
<evidence type="ECO:0000256" key="9">
    <source>
        <dbReference type="ARBA" id="ARBA00022723"/>
    </source>
</evidence>
<feature type="domain" description="RanBD1" evidence="30">
    <location>
        <begin position="1682"/>
        <end position="1818"/>
    </location>
</feature>
<dbReference type="FunFam" id="2.40.100.10:FF:000020">
    <property type="entry name" value="E3 SUMO-protein ligase RanBP2"/>
    <property type="match status" value="1"/>
</dbReference>
<feature type="domain" description="RanBP2-type" evidence="31">
    <location>
        <begin position="1378"/>
        <end position="1407"/>
    </location>
</feature>
<feature type="region of interest" description="Disordered" evidence="28">
    <location>
        <begin position="1563"/>
        <end position="1600"/>
    </location>
</feature>
<feature type="region of interest" description="Disordered" evidence="28">
    <location>
        <begin position="2405"/>
        <end position="2444"/>
    </location>
</feature>
<proteinExistence type="inferred from homology"/>
<feature type="compositionally biased region" description="Polar residues" evidence="28">
    <location>
        <begin position="2135"/>
        <end position="2149"/>
    </location>
</feature>
<keyword evidence="9" id="KW-0479">Metal-binding</keyword>
<feature type="region of interest" description="Disordered" evidence="28">
    <location>
        <begin position="2135"/>
        <end position="2188"/>
    </location>
</feature>
<feature type="compositionally biased region" description="Low complexity" evidence="28">
    <location>
        <begin position="1939"/>
        <end position="1954"/>
    </location>
</feature>
<reference evidence="32 33" key="1">
    <citation type="journal article" date="2013" name="Proc. Natl. Acad. Sci. U.S.A.">
        <title>The king cobra genome reveals dynamic gene evolution and adaptation in the snake venom system.</title>
        <authorList>
            <person name="Vonk F.J."/>
            <person name="Casewell N.R."/>
            <person name="Henkel C.V."/>
            <person name="Heimberg A.M."/>
            <person name="Jansen H.J."/>
            <person name="McCleary R.J."/>
            <person name="Kerkkamp H.M."/>
            <person name="Vos R.A."/>
            <person name="Guerreiro I."/>
            <person name="Calvete J.J."/>
            <person name="Wuster W."/>
            <person name="Woods A.E."/>
            <person name="Logan J.M."/>
            <person name="Harrison R.A."/>
            <person name="Castoe T.A."/>
            <person name="de Koning A.P."/>
            <person name="Pollock D.D."/>
            <person name="Yandell M."/>
            <person name="Calderon D."/>
            <person name="Renjifo C."/>
            <person name="Currier R.B."/>
            <person name="Salgado D."/>
            <person name="Pla D."/>
            <person name="Sanz L."/>
            <person name="Hyder A.S."/>
            <person name="Ribeiro J.M."/>
            <person name="Arntzen J.W."/>
            <person name="van den Thillart G.E."/>
            <person name="Boetzer M."/>
            <person name="Pirovano W."/>
            <person name="Dirks R.P."/>
            <person name="Spaink H.P."/>
            <person name="Duboule D."/>
            <person name="McGlinn E."/>
            <person name="Kini R.M."/>
            <person name="Richardson M.K."/>
        </authorList>
    </citation>
    <scope>NUCLEOTIDE SEQUENCE</scope>
    <source>
        <tissue evidence="32">Blood</tissue>
    </source>
</reference>
<keyword evidence="27" id="KW-0802">TPR repeat</keyword>
<evidence type="ECO:0000256" key="2">
    <source>
        <dbReference type="ARBA" id="ARBA00004567"/>
    </source>
</evidence>
<dbReference type="Proteomes" id="UP000018936">
    <property type="component" value="Unassembled WGS sequence"/>
</dbReference>
<keyword evidence="15" id="KW-0832">Ubl conjugation</keyword>
<evidence type="ECO:0000256" key="5">
    <source>
        <dbReference type="ARBA" id="ARBA00022481"/>
    </source>
</evidence>
<dbReference type="InterPro" id="IPR002130">
    <property type="entry name" value="Cyclophilin-type_PPIase_dom"/>
</dbReference>
<keyword evidence="22" id="KW-0539">Nucleus</keyword>
<dbReference type="PANTHER" id="PTHR23138">
    <property type="entry name" value="RAN BINDING PROTEIN"/>
    <property type="match status" value="1"/>
</dbReference>
<dbReference type="InterPro" id="IPR019734">
    <property type="entry name" value="TPR_rpt"/>
</dbReference>
<sequence>MMRRSRAEVDRYVSSLQASAPSPKEKSMKGFFFAKLYYEAKEYELAKRYISIYLSVQERDPKAHKFLGQLYEAENNIEKAVGCYKRSVELNPTQKDLVLKIAELLCGNDITDGRAKYWVERAAKLFPGSPSIFRLKEYLESVEDSESDKISWRKIQRDLLLAYCNLVVMKLSARDVEESRASLESFDHTLHLVKSHADGSDELSVTFLEMRGHFYMHAGTLLLKMAQQSEMQWRAVSELAALCYLHAFQVPRPKSKLIKGDHAEQEKLEMLACDRQSQSGYMLLNLSYGKQDFLTEVVESFANESGHSALFYALFGNVSSKENSFLGTDDIKNVGIQAPECVELARYDTGAIRAHDGSLQHITWLGLQWNSAPAVPAIRKWLKQLFHLPQETSRLETNAPESICMLDLEKLHTKYTVHQPRFLPLPICKQLCTERQRAWWDSVYTLIHKQAVPGTAAKVRLLVQHELNILRALGKHGLQPSLIVHWAKCLLKTGCSLNSFYDQREYIGRSVYYWKKVLPMLETIKKKRSISEPIDPLFKHFHSEDIQVEEYQEEARIAFAILDAVDGKTDDAIHAFEAINNVTAYWNLALIYQRKAEEIENDGLSPEEQEEGRKYLKKSRDYLLKIIDESCTDSSVIEKLPVSIRTVKEMLEGIMQDLGDDGEERNLVNNLSHPVESDVKHSTPSPTAFSLSPSKSYKFSPKTPPRWVEDQKSLLQMICQQVESIKHEMQEMKLNNSNTNLSNRWPAENYSTETMPDGYQGAQNFHGAPLTVATTGPSVYYNPSPVYNSQYLLRTAATNVTPTKAPVYAMNRLTPQQHIYTYQQPMHTPPLQNTSACMFSQDMYGTPLRFDSSATGILSPRGNEDYYNYSVPPTSTNPPLPEPGYFTKPSTAPPVSRSAETKVIEFGKPNFGQPPVSADGAKPSLITSTQPTTFKFNSNFKSNDGDFTFSSPQVVGQPHNANYSNSDSLLGLLTSDKPIKEDHYSGQKPLAEYVTGQRNIFSFGGKNSSGVSLTDKMGHTQPKPSGFGKDDMFGCQEPGKPVFGMPNLDGANRSHETDGGSVHGGEEEDDGPHFEPVVPLPDKIEVKTGEEDEEEIFCNRAKLFRFDSECREWKERGVGNVKILRHKITGKIRLLMRREQVLKICANHYINPDMTLKPNAGSDKSFVWHALDYADELPKPEQLAIRFKTPEEAILFKHKFQEAQNSLKGAGSDLGRQVVPNIRSSRETATQDRKEPGKAETGFLNSGFHFKNGGTPFSGSSQVPSPDINSTAKNTNVRSTFSITSGGTTPASFSFGKDVSGTHTTYGFGEQFMLKKDQWECSTCLVKNKITSQMCIACQSPNAFNWEAQAVLPEESPASLKPGSEGAQNTFGPLSTTVENQWECKNCSHKNEASASHCISCKNSSGISNPTFGSQTPFKFGQTDTSKDTSKVPQSGFGAAFMKKEGQWDCGICLVRNEGSLLNCAACQSPNPSHDAAPLSANDSPAAFGFKSKLSESAGKPQETGFKCEISDKTFKFGIPTEQEKSPFPFQVPATTEPKAIKGGFNFSMPIPPGEFKFGIQDSSKEVANSEQNEEVNVFKSIDDKEKKNEKETETQLPSACNKQSSDLVFGHQSNTFTFADLAKSGEGFKFGQKDPNFKGFTGAGEKLFSSQISKMSAKLNTSADLEKDDEEYKTEDSDDIHFDPVVQMPEKVELVTGEEDEKVLYSQRVKLFRFDAEIKQWKERGVGNLKILKNEVNGKLRMLMRREQVLKVCANHWITTTMNLKPLSGSDKAWMWLANDFSDGDAKLEQLAAKFKSSEQAEEFRLKFEECQRLLLDIPLQTPHKLVDTGKTAELIQKAEEMKSGLKDLKTFLTDDKTKLTDEEKTLMSSSNSSDLVIKPHAESTGPTLEWDNYDLRGEALDDSTDSSVYSMPRASSPVRKNLFRFGESTTGFNFSFKSALSPSKSPSKQNQSRVSVGTDEESDVTQEDERDGPYFEPVVPLPDLVEVTSGEENEQVVFSHRAKLYRYDKDANQWKERGIGDIKILQNYDTKQVRVVMRRDQVLKLCANHRITPNMNIQQMKGAERAWVWSACDFAEGERKMELLAVRFKLQDVADSFKNIFEEAKHAQEKDILITPLSSPTGSLFGFSFNAPPKSQSDDSVCQTMNAKESDSSQDAMACRHAEHQENSNAANWKPPEGQGDTPVATSKAETVSNFSFKVLEKAEMKKEPNTIPSDDVLIVYELTPTADQRALAESLKLPPTFFCYKNKPGYLSEDEDDEDYETAVRRLNGKLYLEEPKENSEITNTSAVEHSDPETSNEIIVVWEKKPTPKEKAKAETLKFPPTFLCGINSDTDEDNDNLEDFETELRKTQETKESQAEEITTSTDDVCSGKEGGPDVSCSITKVSDSTTNPIYTTWDTLRTDANSTPETTQSFKNLLGTDDKPVDLSNKKESDSSSEASVNQDKNFKWANTGAAVFGIQAATKGDCDDDDASDEDVVHSDDIHFEPIVSLPEVEVKSGEEDEEIIFKERAKLYRWDREVNQWKERGVGEIKILFHTQKKCYRILMRRDQVLKVCANHIITKAIDLKPLNSSNNAMVWTAPDYADGEAKVEQLAVRFKTQELADTFKKKFEECQLILQEEQKGDISFAAKFSKESNPVVYLDISADDEPLGHVRIELFSNVVPRTTENFRALCTGEKGFGFRNSRFHRIIPDFVCQGGDITKHDGTGGQSIYGNSFEDENFEIKHTGPGLLSMANCGVNTNNSQFFITLKKAEQLDFKHVVFGFVKDGMDIVKKIESFGSPEGIVSKRIVITDCGQIQNDSADILEA</sequence>
<keyword evidence="20" id="KW-0472">Membrane</keyword>
<comment type="pathway">
    <text evidence="3">Protein modification; protein sumoylation.</text>
</comment>
<feature type="non-terminal residue" evidence="32">
    <location>
        <position position="1"/>
    </location>
</feature>
<feature type="region of interest" description="Disordered" evidence="28">
    <location>
        <begin position="1866"/>
        <end position="1892"/>
    </location>
</feature>
<dbReference type="Pfam" id="PF00641">
    <property type="entry name" value="Zn_ribbon_RanBP"/>
    <property type="match status" value="3"/>
</dbReference>
<feature type="region of interest" description="Disordered" evidence="28">
    <location>
        <begin position="1051"/>
        <end position="1079"/>
    </location>
</feature>
<feature type="compositionally biased region" description="Polar residues" evidence="28">
    <location>
        <begin position="2405"/>
        <end position="2417"/>
    </location>
</feature>
<evidence type="ECO:0000256" key="11">
    <source>
        <dbReference type="ARBA" id="ARBA00022771"/>
    </source>
</evidence>
<dbReference type="InterPro" id="IPR011990">
    <property type="entry name" value="TPR-like_helical_dom_sf"/>
</dbReference>
<dbReference type="SMART" id="SM00028">
    <property type="entry name" value="TPR"/>
    <property type="match status" value="1"/>
</dbReference>
<dbReference type="GO" id="GO:0006457">
    <property type="term" value="P:protein folding"/>
    <property type="evidence" value="ECO:0007669"/>
    <property type="project" value="InterPro"/>
</dbReference>
<dbReference type="GO" id="GO:0031965">
    <property type="term" value="C:nuclear membrane"/>
    <property type="evidence" value="ECO:0007669"/>
    <property type="project" value="UniProtKB-SubCell"/>
</dbReference>
<feature type="domain" description="RanBD1" evidence="30">
    <location>
        <begin position="2486"/>
        <end position="2621"/>
    </location>
</feature>
<evidence type="ECO:0000259" key="29">
    <source>
        <dbReference type="PROSITE" id="PS50072"/>
    </source>
</evidence>
<keyword evidence="17" id="KW-0653">Protein transport</keyword>
<dbReference type="SUPFAM" id="SSF50891">
    <property type="entry name" value="Cyclophilin-like"/>
    <property type="match status" value="1"/>
</dbReference>
<keyword evidence="8" id="KW-0808">Transferase</keyword>
<keyword evidence="13" id="KW-0509">mRNA transport</keyword>
<evidence type="ECO:0000256" key="13">
    <source>
        <dbReference type="ARBA" id="ARBA00022816"/>
    </source>
</evidence>
<dbReference type="InterPro" id="IPR011993">
    <property type="entry name" value="PH-like_dom_sf"/>
</dbReference>
<dbReference type="OrthoDB" id="2357150at2759"/>
<dbReference type="SUPFAM" id="SSF50729">
    <property type="entry name" value="PH domain-like"/>
    <property type="match status" value="4"/>
</dbReference>
<evidence type="ECO:0000256" key="28">
    <source>
        <dbReference type="SAM" id="MobiDB-lite"/>
    </source>
</evidence>
<feature type="region of interest" description="Disordered" evidence="28">
    <location>
        <begin position="1939"/>
        <end position="1979"/>
    </location>
</feature>
<dbReference type="GO" id="GO:0019789">
    <property type="term" value="F:SUMO transferase activity"/>
    <property type="evidence" value="ECO:0007669"/>
    <property type="project" value="UniProtKB-ARBA"/>
</dbReference>
<dbReference type="GO" id="GO:0005643">
    <property type="term" value="C:nuclear pore"/>
    <property type="evidence" value="ECO:0007669"/>
    <property type="project" value="UniProtKB-SubCell"/>
</dbReference>
<dbReference type="InterPro" id="IPR036443">
    <property type="entry name" value="Znf_RanBP2_sf"/>
</dbReference>
<dbReference type="EMBL" id="AZIM01000342">
    <property type="protein sequence ID" value="ETE71578.1"/>
    <property type="molecule type" value="Genomic_DNA"/>
</dbReference>
<evidence type="ECO:0000256" key="14">
    <source>
        <dbReference type="ARBA" id="ARBA00022833"/>
    </source>
</evidence>
<keyword evidence="7" id="KW-0597">Phosphoprotein</keyword>
<keyword evidence="19" id="KW-0811">Translocation</keyword>
<feature type="compositionally biased region" description="Acidic residues" evidence="28">
    <location>
        <begin position="1960"/>
        <end position="1972"/>
    </location>
</feature>
<dbReference type="InterPro" id="IPR000156">
    <property type="entry name" value="Ran_bind_dom"/>
</dbReference>
<dbReference type="Pfam" id="PF00160">
    <property type="entry name" value="Pro_isomerase"/>
    <property type="match status" value="1"/>
</dbReference>
<gene>
    <name evidence="32" type="primary">RGPD5</name>
    <name evidence="32" type="ORF">L345_02604</name>
</gene>
<dbReference type="PANTHER" id="PTHR23138:SF87">
    <property type="entry name" value="E3 SUMO-PROTEIN LIGASE RANBP2"/>
    <property type="match status" value="1"/>
</dbReference>
<feature type="domain" description="RanBP2-type" evidence="31">
    <location>
        <begin position="1444"/>
        <end position="1473"/>
    </location>
</feature>
<feature type="region of interest" description="Disordered" evidence="28">
    <location>
        <begin position="674"/>
        <end position="703"/>
    </location>
</feature>
<dbReference type="Pfam" id="PF12185">
    <property type="entry name" value="IR1-M"/>
    <property type="match status" value="2"/>
</dbReference>
<feature type="domain" description="RanBP2-type" evidence="31">
    <location>
        <begin position="1315"/>
        <end position="1344"/>
    </location>
</feature>
<dbReference type="Gene3D" id="2.40.100.10">
    <property type="entry name" value="Cyclophilin-like"/>
    <property type="match status" value="1"/>
</dbReference>
<feature type="domain" description="RanBD1" evidence="30">
    <location>
        <begin position="1976"/>
        <end position="2112"/>
    </location>
</feature>
<dbReference type="CDD" id="cd14684">
    <property type="entry name" value="RanBD1_RanBP2-like"/>
    <property type="match status" value="1"/>
</dbReference>
<dbReference type="CDD" id="cd13177">
    <property type="entry name" value="RanBD2_RanBP2-like"/>
    <property type="match status" value="1"/>
</dbReference>
<keyword evidence="33" id="KW-1185">Reference proteome</keyword>
<evidence type="ECO:0000256" key="16">
    <source>
        <dbReference type="ARBA" id="ARBA00022884"/>
    </source>
</evidence>
<evidence type="ECO:0000256" key="25">
    <source>
        <dbReference type="ARBA" id="ARBA00081161"/>
    </source>
</evidence>
<dbReference type="InterPro" id="IPR045255">
    <property type="entry name" value="RanBP1-like"/>
</dbReference>
<evidence type="ECO:0000256" key="20">
    <source>
        <dbReference type="ARBA" id="ARBA00023136"/>
    </source>
</evidence>
<keyword evidence="19" id="KW-0906">Nuclear pore complex</keyword>
<evidence type="ECO:0000256" key="15">
    <source>
        <dbReference type="ARBA" id="ARBA00022843"/>
    </source>
</evidence>
<evidence type="ECO:0000256" key="27">
    <source>
        <dbReference type="PROSITE-ProRule" id="PRU00339"/>
    </source>
</evidence>
<keyword evidence="10" id="KW-0677">Repeat</keyword>
<evidence type="ECO:0000256" key="8">
    <source>
        <dbReference type="ARBA" id="ARBA00022679"/>
    </source>
</evidence>
<keyword evidence="18" id="KW-0007">Acetylation</keyword>
<keyword evidence="21" id="KW-1015">Disulfide bond</keyword>
<feature type="compositionally biased region" description="Basic and acidic residues" evidence="28">
    <location>
        <begin position="1581"/>
        <end position="1594"/>
    </location>
</feature>
<dbReference type="GO" id="GO:0006607">
    <property type="term" value="P:NLS-bearing protein import into nucleus"/>
    <property type="evidence" value="ECO:0007669"/>
    <property type="project" value="TreeGrafter"/>
</dbReference>
<accession>V8PC53</accession>
<keyword evidence="5" id="KW-0488">Methylation</keyword>
<feature type="compositionally biased region" description="Polar residues" evidence="28">
    <location>
        <begin position="682"/>
        <end position="697"/>
    </location>
</feature>
<keyword evidence="11 26" id="KW-0863">Zinc-finger</keyword>
<evidence type="ECO:0000256" key="1">
    <source>
        <dbReference type="ARBA" id="ARBA00004126"/>
    </source>
</evidence>
<evidence type="ECO:0000256" key="4">
    <source>
        <dbReference type="ARBA" id="ARBA00022448"/>
    </source>
</evidence>
<dbReference type="PROSITE" id="PS50196">
    <property type="entry name" value="RANBD1"/>
    <property type="match status" value="4"/>
</dbReference>
<dbReference type="FunFam" id="4.10.1060.10:FF:000003">
    <property type="entry name" value="E3 SUMO-protein ligase RanBP2"/>
    <property type="match status" value="1"/>
</dbReference>
<evidence type="ECO:0000256" key="22">
    <source>
        <dbReference type="ARBA" id="ARBA00023242"/>
    </source>
</evidence>
<evidence type="ECO:0000313" key="32">
    <source>
        <dbReference type="EMBL" id="ETE71578.1"/>
    </source>
</evidence>
<evidence type="ECO:0000313" key="33">
    <source>
        <dbReference type="Proteomes" id="UP000018936"/>
    </source>
</evidence>
<comment type="subcellular location">
    <subcellularLocation>
        <location evidence="1">Nucleus membrane</location>
    </subcellularLocation>
    <subcellularLocation>
        <location evidence="2">Nucleus</location>
        <location evidence="2">Nuclear pore complex</location>
    </subcellularLocation>
</comment>
<dbReference type="PRINTS" id="PR00153">
    <property type="entry name" value="CSAPPISMRASE"/>
</dbReference>
<name>V8PC53_OPHHA</name>
<dbReference type="GO" id="GO:0003755">
    <property type="term" value="F:peptidyl-prolyl cis-trans isomerase activity"/>
    <property type="evidence" value="ECO:0007669"/>
    <property type="project" value="InterPro"/>
</dbReference>
<keyword evidence="4" id="KW-0813">Transport</keyword>
<keyword evidence="6" id="KW-1017">Isopeptide bond</keyword>
<evidence type="ECO:0000259" key="30">
    <source>
        <dbReference type="PROSITE" id="PS50196"/>
    </source>
</evidence>
<evidence type="ECO:0000256" key="10">
    <source>
        <dbReference type="ARBA" id="ARBA00022737"/>
    </source>
</evidence>
<keyword evidence="16" id="KW-0694">RNA-binding</keyword>
<dbReference type="GO" id="GO:0051028">
    <property type="term" value="P:mRNA transport"/>
    <property type="evidence" value="ECO:0007669"/>
    <property type="project" value="UniProtKB-KW"/>
</dbReference>
<keyword evidence="14" id="KW-0862">Zinc</keyword>
<evidence type="ECO:0000256" key="12">
    <source>
        <dbReference type="ARBA" id="ARBA00022786"/>
    </source>
</evidence>
<feature type="repeat" description="TPR" evidence="27">
    <location>
        <begin position="61"/>
        <end position="94"/>
    </location>
</feature>
<evidence type="ECO:0000256" key="26">
    <source>
        <dbReference type="PROSITE-ProRule" id="PRU00322"/>
    </source>
</evidence>
<comment type="similarity">
    <text evidence="23">Belongs to the RanBP2 E3 ligase family.</text>
</comment>
<dbReference type="GO" id="GO:0051168">
    <property type="term" value="P:nuclear export"/>
    <property type="evidence" value="ECO:0007669"/>
    <property type="project" value="UniProtKB-ARBA"/>
</dbReference>
<dbReference type="PROSITE" id="PS50005">
    <property type="entry name" value="TPR"/>
    <property type="match status" value="1"/>
</dbReference>
<dbReference type="PROSITE" id="PS50072">
    <property type="entry name" value="CSA_PPIASE_2"/>
    <property type="match status" value="1"/>
</dbReference>
<dbReference type="SUPFAM" id="SSF90209">
    <property type="entry name" value="Ran binding protein zinc finger-like"/>
    <property type="match status" value="2"/>
</dbReference>
<evidence type="ECO:0000256" key="3">
    <source>
        <dbReference type="ARBA" id="ARBA00004718"/>
    </source>
</evidence>
<evidence type="ECO:0000256" key="23">
    <source>
        <dbReference type="ARBA" id="ARBA00061164"/>
    </source>
</evidence>
<evidence type="ECO:0000256" key="7">
    <source>
        <dbReference type="ARBA" id="ARBA00022553"/>
    </source>
</evidence>
<dbReference type="PROSITE" id="PS00170">
    <property type="entry name" value="CSA_PPIASE_1"/>
    <property type="match status" value="1"/>
</dbReference>
<feature type="region of interest" description="Disordered" evidence="28">
    <location>
        <begin position="2351"/>
        <end position="2376"/>
    </location>
</feature>